<evidence type="ECO:0000313" key="4">
    <source>
        <dbReference type="Proteomes" id="UP000005439"/>
    </source>
</evidence>
<evidence type="ECO:0000256" key="1">
    <source>
        <dbReference type="ARBA" id="ARBA00022801"/>
    </source>
</evidence>
<dbReference type="HOGENOM" id="CLU_020336_13_2_9"/>
<proteinExistence type="predicted"/>
<dbReference type="Pfam" id="PF12697">
    <property type="entry name" value="Abhydrolase_6"/>
    <property type="match status" value="1"/>
</dbReference>
<dbReference type="GO" id="GO:0016020">
    <property type="term" value="C:membrane"/>
    <property type="evidence" value="ECO:0007669"/>
    <property type="project" value="TreeGrafter"/>
</dbReference>
<organism evidence="3 4">
    <name type="scientific">Sulfobacillus acidophilus (strain ATCC 700253 / DSM 10332 / NAL)</name>
    <dbReference type="NCBI Taxonomy" id="679936"/>
    <lineage>
        <taxon>Bacteria</taxon>
        <taxon>Bacillati</taxon>
        <taxon>Bacillota</taxon>
        <taxon>Clostridia</taxon>
        <taxon>Eubacteriales</taxon>
        <taxon>Clostridiales Family XVII. Incertae Sedis</taxon>
        <taxon>Sulfobacillus</taxon>
    </lineage>
</organism>
<dbReference type="EMBL" id="CP003179">
    <property type="protein sequence ID" value="AEW06454.1"/>
    <property type="molecule type" value="Genomic_DNA"/>
</dbReference>
<feature type="domain" description="AB hydrolase-1" evidence="2">
    <location>
        <begin position="27"/>
        <end position="262"/>
    </location>
</feature>
<name>G8U0B2_SULAD</name>
<dbReference type="Proteomes" id="UP000005439">
    <property type="component" value="Chromosome"/>
</dbReference>
<gene>
    <name evidence="3" type="ordered locus">Sulac_2994</name>
</gene>
<dbReference type="STRING" id="679936.Sulac_2994"/>
<dbReference type="PRINTS" id="PR00111">
    <property type="entry name" value="ABHYDROLASE"/>
</dbReference>
<evidence type="ECO:0000313" key="3">
    <source>
        <dbReference type="EMBL" id="AEW06454.1"/>
    </source>
</evidence>
<reference evidence="4" key="1">
    <citation type="submission" date="2011-12" db="EMBL/GenBank/DDBJ databases">
        <title>The complete genome of chromosome of Sulfobacillus acidophilus DSM 10332.</title>
        <authorList>
            <person name="Lucas S."/>
            <person name="Han J."/>
            <person name="Lapidus A."/>
            <person name="Bruce D."/>
            <person name="Goodwin L."/>
            <person name="Pitluck S."/>
            <person name="Peters L."/>
            <person name="Kyrpides N."/>
            <person name="Mavromatis K."/>
            <person name="Ivanova N."/>
            <person name="Mikhailova N."/>
            <person name="Chertkov O."/>
            <person name="Saunders E."/>
            <person name="Detter J.C."/>
            <person name="Tapia R."/>
            <person name="Han C."/>
            <person name="Land M."/>
            <person name="Hauser L."/>
            <person name="Markowitz V."/>
            <person name="Cheng J.-F."/>
            <person name="Hugenholtz P."/>
            <person name="Woyke T."/>
            <person name="Wu D."/>
            <person name="Pukall R."/>
            <person name="Gehrich-Schroeter G."/>
            <person name="Schneider S."/>
            <person name="Klenk H.-P."/>
            <person name="Eisen J.A."/>
        </authorList>
    </citation>
    <scope>NUCLEOTIDE SEQUENCE [LARGE SCALE GENOMIC DNA]</scope>
    <source>
        <strain evidence="4">ATCC 700253 / DSM 10332 / NAL</strain>
    </source>
</reference>
<dbReference type="InterPro" id="IPR000073">
    <property type="entry name" value="AB_hydrolase_1"/>
</dbReference>
<dbReference type="PATRIC" id="fig|679936.5.peg.3091"/>
<dbReference type="PANTHER" id="PTHR43798">
    <property type="entry name" value="MONOACYLGLYCEROL LIPASE"/>
    <property type="match status" value="1"/>
</dbReference>
<dbReference type="KEGG" id="sap:Sulac_2994"/>
<sequence length="275" mass="30828">MSELTGQWIQTGHFRTYYHDVGQGDPVVFIHGSGPGVSAQANWARILPPMSERFRALALDIVGFGQTERPAGMVPRLAEWVDHVVAFLDALDIPRAHLVGNSMGGGVALNLAARFPERVNKMVLMGSMGIPFPLTDGLAKVWGYRGTSLDEMREVMLTFAYDKGLINDDLVALRYRRSLEPVSKASYEAMFDFPLERHIAGMSTPEELIRRIDVPTLLIHGRDDQVIPPENSWRLMGLLPRADVHMFSRCGHWTQIERESDFIAVVRQFLEGSGR</sequence>
<dbReference type="Gene3D" id="3.40.50.1820">
    <property type="entry name" value="alpha/beta hydrolase"/>
    <property type="match status" value="1"/>
</dbReference>
<keyword evidence="1 3" id="KW-0378">Hydrolase</keyword>
<dbReference type="InterPro" id="IPR029058">
    <property type="entry name" value="AB_hydrolase_fold"/>
</dbReference>
<dbReference type="GO" id="GO:0018775">
    <property type="term" value="F:2-hydroxymuconate-semialdehyde hydrolase activity"/>
    <property type="evidence" value="ECO:0007669"/>
    <property type="project" value="UniProtKB-EC"/>
</dbReference>
<evidence type="ECO:0000259" key="2">
    <source>
        <dbReference type="Pfam" id="PF12697"/>
    </source>
</evidence>
<keyword evidence="4" id="KW-1185">Reference proteome</keyword>
<dbReference type="AlphaFoldDB" id="G8U0B2"/>
<accession>G8U0B2</accession>
<dbReference type="SUPFAM" id="SSF53474">
    <property type="entry name" value="alpha/beta-Hydrolases"/>
    <property type="match status" value="1"/>
</dbReference>
<dbReference type="EC" id="3.7.1.9" evidence="3"/>
<protein>
    <submittedName>
        <fullName evidence="3">2-hydroxymuconate semialdehyde hydrolase</fullName>
        <ecNumber evidence="3">3.7.1.9</ecNumber>
    </submittedName>
</protein>
<dbReference type="PRINTS" id="PR00412">
    <property type="entry name" value="EPOXHYDRLASE"/>
</dbReference>
<dbReference type="InterPro" id="IPR050266">
    <property type="entry name" value="AB_hydrolase_sf"/>
</dbReference>
<dbReference type="InterPro" id="IPR000639">
    <property type="entry name" value="Epox_hydrolase-like"/>
</dbReference>
<dbReference type="PANTHER" id="PTHR43798:SF31">
    <property type="entry name" value="AB HYDROLASE SUPERFAMILY PROTEIN YCLE"/>
    <property type="match status" value="1"/>
</dbReference>
<reference evidence="3 4" key="2">
    <citation type="journal article" date="2012" name="Stand. Genomic Sci.">
        <title>Complete genome sequence of the moderately thermophilic mineral-sulfide-oxidizing firmicute Sulfobacillus acidophilus type strain (NAL(T)).</title>
        <authorList>
            <person name="Anderson I."/>
            <person name="Chertkov O."/>
            <person name="Chen A."/>
            <person name="Saunders E."/>
            <person name="Lapidus A."/>
            <person name="Nolan M."/>
            <person name="Lucas S."/>
            <person name="Hammon N."/>
            <person name="Deshpande S."/>
            <person name="Cheng J.F."/>
            <person name="Han C."/>
            <person name="Tapia R."/>
            <person name="Goodwin L.A."/>
            <person name="Pitluck S."/>
            <person name="Liolios K."/>
            <person name="Pagani I."/>
            <person name="Ivanova N."/>
            <person name="Mikhailova N."/>
            <person name="Pati A."/>
            <person name="Palaniappan K."/>
            <person name="Land M."/>
            <person name="Pan C."/>
            <person name="Rohde M."/>
            <person name="Pukall R."/>
            <person name="Goker M."/>
            <person name="Detter J.C."/>
            <person name="Woyke T."/>
            <person name="Bristow J."/>
            <person name="Eisen J.A."/>
            <person name="Markowitz V."/>
            <person name="Hugenholtz P."/>
            <person name="Kyrpides N.C."/>
            <person name="Klenk H.P."/>
            <person name="Mavromatis K."/>
        </authorList>
    </citation>
    <scope>NUCLEOTIDE SEQUENCE [LARGE SCALE GENOMIC DNA]</scope>
    <source>
        <strain evidence="4">ATCC 700253 / DSM 10332 / NAL</strain>
    </source>
</reference>